<evidence type="ECO:0000256" key="3">
    <source>
        <dbReference type="ARBA" id="ARBA00022448"/>
    </source>
</evidence>
<evidence type="ECO:0000256" key="6">
    <source>
        <dbReference type="ARBA" id="ARBA00022989"/>
    </source>
</evidence>
<evidence type="ECO:0000313" key="14">
    <source>
        <dbReference type="Proteomes" id="UP000474757"/>
    </source>
</evidence>
<feature type="compositionally biased region" description="Basic and acidic residues" evidence="9">
    <location>
        <begin position="7"/>
        <end position="18"/>
    </location>
</feature>
<feature type="region of interest" description="Disordered" evidence="9">
    <location>
        <begin position="1"/>
        <end position="41"/>
    </location>
</feature>
<feature type="transmembrane region" description="Helical" evidence="10">
    <location>
        <begin position="142"/>
        <end position="165"/>
    </location>
</feature>
<dbReference type="Pfam" id="PF01545">
    <property type="entry name" value="Cation_efflux"/>
    <property type="match status" value="1"/>
</dbReference>
<feature type="domain" description="Cation efflux protein transmembrane" evidence="11">
    <location>
        <begin position="47"/>
        <end position="234"/>
    </location>
</feature>
<dbReference type="Proteomes" id="UP000474757">
    <property type="component" value="Unassembled WGS sequence"/>
</dbReference>
<evidence type="ECO:0000256" key="4">
    <source>
        <dbReference type="ARBA" id="ARBA00022692"/>
    </source>
</evidence>
<keyword evidence="8 10" id="KW-0472">Membrane</keyword>
<keyword evidence="3" id="KW-0813">Transport</keyword>
<dbReference type="SUPFAM" id="SSF160240">
    <property type="entry name" value="Cation efflux protein cytoplasmic domain-like"/>
    <property type="match status" value="1"/>
</dbReference>
<evidence type="ECO:0000256" key="8">
    <source>
        <dbReference type="ARBA" id="ARBA00023136"/>
    </source>
</evidence>
<dbReference type="PANTHER" id="PTHR11562:SF17">
    <property type="entry name" value="RE54080P-RELATED"/>
    <property type="match status" value="1"/>
</dbReference>
<feature type="transmembrane region" description="Helical" evidence="10">
    <location>
        <begin position="70"/>
        <end position="91"/>
    </location>
</feature>
<evidence type="ECO:0000256" key="5">
    <source>
        <dbReference type="ARBA" id="ARBA00022906"/>
    </source>
</evidence>
<dbReference type="InterPro" id="IPR002524">
    <property type="entry name" value="Cation_efflux"/>
</dbReference>
<keyword evidence="5" id="KW-0862">Zinc</keyword>
<reference evidence="13 14" key="1">
    <citation type="submission" date="2020-02" db="EMBL/GenBank/DDBJ databases">
        <title>Pseudoroseicyclus tamarix, sp. nov., isolated from offshore sediment of a Tamarix chinensis forest.</title>
        <authorList>
            <person name="Gai Y."/>
        </authorList>
    </citation>
    <scope>NUCLEOTIDE SEQUENCE [LARGE SCALE GENOMIC DNA]</scope>
    <source>
        <strain evidence="13 14">CLL3-39</strain>
    </source>
</reference>
<keyword evidence="14" id="KW-1185">Reference proteome</keyword>
<dbReference type="NCBIfam" id="TIGR01297">
    <property type="entry name" value="CDF"/>
    <property type="match status" value="1"/>
</dbReference>
<comment type="caution">
    <text evidence="13">The sequence shown here is derived from an EMBL/GenBank/DDBJ whole genome shotgun (WGS) entry which is preliminary data.</text>
</comment>
<feature type="transmembrane region" description="Helical" evidence="10">
    <location>
        <begin position="177"/>
        <end position="203"/>
    </location>
</feature>
<evidence type="ECO:0000256" key="2">
    <source>
        <dbReference type="ARBA" id="ARBA00008873"/>
    </source>
</evidence>
<keyword evidence="6 10" id="KW-1133">Transmembrane helix</keyword>
<dbReference type="Gene3D" id="1.20.1510.10">
    <property type="entry name" value="Cation efflux protein transmembrane domain"/>
    <property type="match status" value="1"/>
</dbReference>
<keyword evidence="5" id="KW-0864">Zinc transport</keyword>
<dbReference type="RefSeq" id="WP_163893867.1">
    <property type="nucleotide sequence ID" value="NZ_JAAFYS010000002.1"/>
</dbReference>
<gene>
    <name evidence="13" type="ORF">GZA08_11430</name>
</gene>
<dbReference type="PANTHER" id="PTHR11562">
    <property type="entry name" value="CATION EFFLUX PROTEIN/ ZINC TRANSPORTER"/>
    <property type="match status" value="1"/>
</dbReference>
<protein>
    <submittedName>
        <fullName evidence="13">Cation diffusion facilitator family transporter</fullName>
    </submittedName>
</protein>
<dbReference type="InterPro" id="IPR058533">
    <property type="entry name" value="Cation_efflux_TM"/>
</dbReference>
<feature type="domain" description="Cation efflux protein cytoplasmic" evidence="12">
    <location>
        <begin position="249"/>
        <end position="311"/>
    </location>
</feature>
<dbReference type="EMBL" id="JAAGAB010000002">
    <property type="protein sequence ID" value="NDV01574.1"/>
    <property type="molecule type" value="Genomic_DNA"/>
</dbReference>
<dbReference type="Pfam" id="PF16916">
    <property type="entry name" value="ZT_dimer"/>
    <property type="match status" value="1"/>
</dbReference>
<comment type="similarity">
    <text evidence="2">Belongs to the cation diffusion facilitator (CDF) transporter (TC 2.A.4) family. SLC30A subfamily.</text>
</comment>
<evidence type="ECO:0000256" key="1">
    <source>
        <dbReference type="ARBA" id="ARBA00004141"/>
    </source>
</evidence>
<feature type="compositionally biased region" description="Basic residues" evidence="9">
    <location>
        <begin position="19"/>
        <end position="32"/>
    </location>
</feature>
<organism evidence="13 14">
    <name type="scientific">Pseudoroseicyclus tamaricis</name>
    <dbReference type="NCBI Taxonomy" id="2705421"/>
    <lineage>
        <taxon>Bacteria</taxon>
        <taxon>Pseudomonadati</taxon>
        <taxon>Pseudomonadota</taxon>
        <taxon>Alphaproteobacteria</taxon>
        <taxon>Rhodobacterales</taxon>
        <taxon>Paracoccaceae</taxon>
        <taxon>Pseudoroseicyclus</taxon>
    </lineage>
</organism>
<dbReference type="AlphaFoldDB" id="A0A6B2JZ78"/>
<keyword evidence="7" id="KW-0406">Ion transport</keyword>
<accession>A0A6B2JZ78</accession>
<dbReference type="InterPro" id="IPR027469">
    <property type="entry name" value="Cation_efflux_TMD_sf"/>
</dbReference>
<comment type="subcellular location">
    <subcellularLocation>
        <location evidence="1">Membrane</location>
        <topology evidence="1">Multi-pass membrane protein</topology>
    </subcellularLocation>
</comment>
<feature type="transmembrane region" description="Helical" evidence="10">
    <location>
        <begin position="111"/>
        <end position="130"/>
    </location>
</feature>
<keyword evidence="4 10" id="KW-0812">Transmembrane</keyword>
<feature type="transmembrane region" description="Helical" evidence="10">
    <location>
        <begin position="43"/>
        <end position="64"/>
    </location>
</feature>
<dbReference type="InterPro" id="IPR036837">
    <property type="entry name" value="Cation_efflux_CTD_sf"/>
</dbReference>
<sequence>MSDDQESSGHGHDHEHAGGHGHAHGHHGHSHGPKPDHPGGAKALGLAAGLTGLFMLAEVAGGLVSGSLALLADAGHMATDLASLLLAFFAVRMAQRPADAQRSYGFDRVSVLAAFVNGLALFVIAIWITVEAVQRFLDPGEVMGGLMLWVAVAGLVVNIIAFRILHGAEGGLNTRAAALHVMGDLLGSVGAIAAALIIMATGWTPIDPILSVFVTLLILRSAWRVLGESGHILLEGTPGGFDPAAAKERLAEAVPGVACIHHLHAWCISEERLMATLEADLAEGAESEKVRDGIKRVMEQEFGIGHVTVEVRG</sequence>
<evidence type="ECO:0000313" key="13">
    <source>
        <dbReference type="EMBL" id="NDV01574.1"/>
    </source>
</evidence>
<name>A0A6B2JZ78_9RHOB</name>
<evidence type="ECO:0000256" key="7">
    <source>
        <dbReference type="ARBA" id="ARBA00023065"/>
    </source>
</evidence>
<dbReference type="GO" id="GO:0005385">
    <property type="term" value="F:zinc ion transmembrane transporter activity"/>
    <property type="evidence" value="ECO:0007669"/>
    <property type="project" value="TreeGrafter"/>
</dbReference>
<dbReference type="InterPro" id="IPR050681">
    <property type="entry name" value="CDF/SLC30A"/>
</dbReference>
<evidence type="ECO:0000256" key="10">
    <source>
        <dbReference type="SAM" id="Phobius"/>
    </source>
</evidence>
<dbReference type="InterPro" id="IPR027470">
    <property type="entry name" value="Cation_efflux_CTD"/>
</dbReference>
<evidence type="ECO:0000259" key="12">
    <source>
        <dbReference type="Pfam" id="PF16916"/>
    </source>
</evidence>
<dbReference type="SUPFAM" id="SSF161111">
    <property type="entry name" value="Cation efflux protein transmembrane domain-like"/>
    <property type="match status" value="1"/>
</dbReference>
<proteinExistence type="inferred from homology"/>
<evidence type="ECO:0000256" key="9">
    <source>
        <dbReference type="SAM" id="MobiDB-lite"/>
    </source>
</evidence>
<evidence type="ECO:0000259" key="11">
    <source>
        <dbReference type="Pfam" id="PF01545"/>
    </source>
</evidence>
<dbReference type="GO" id="GO:0005886">
    <property type="term" value="C:plasma membrane"/>
    <property type="evidence" value="ECO:0007669"/>
    <property type="project" value="TreeGrafter"/>
</dbReference>